<evidence type="ECO:0000256" key="2">
    <source>
        <dbReference type="ARBA" id="ARBA00023157"/>
    </source>
</evidence>
<feature type="region of interest" description="Disordered" evidence="3">
    <location>
        <begin position="6"/>
        <end position="29"/>
    </location>
</feature>
<evidence type="ECO:0000256" key="4">
    <source>
        <dbReference type="SAM" id="SignalP"/>
    </source>
</evidence>
<dbReference type="InterPro" id="IPR006558">
    <property type="entry name" value="LamG-like"/>
</dbReference>
<dbReference type="InterPro" id="IPR013320">
    <property type="entry name" value="ConA-like_dom_sf"/>
</dbReference>
<proteinExistence type="predicted"/>
<dbReference type="Gene3D" id="2.60.40.1120">
    <property type="entry name" value="Carboxypeptidase-like, regulatory domain"/>
    <property type="match status" value="1"/>
</dbReference>
<evidence type="ECO:0000313" key="6">
    <source>
        <dbReference type="EMBL" id="GIJ62978.1"/>
    </source>
</evidence>
<sequence length="1538" mass="161000">MALVLSGTALPASPGTAAPTQPAATTCPATAPDRATAAAIAARCRRQVEDESARTEKAQVFVNADATLTAVTAARVQRVRKDGGWATPDPALRPVDGRLAPVASATDMSFSAGGDAPLVTLRAAKGELSLRWPGPLPPPTVSGAQVTYPSVLPDVDLVVTADVEGFSEVLVVKTPAAAKNPALAEVRFAVEAKGLTMRAGDAGTLKVVDGAGATVFASGTPKMWDSSGQGSDSDSGSDARGATAGARDAAMPLTLSGSTLTVRPDRKFLTASATTYPVFVDPALVASAWTMINSRFTGQSYWSYDKFDCPKWEPKTKSCAKVGYTDEAQTMTYRSLFEFQNAEYLGKHVLDAKLTMELLHSWSCGGTNTDVHRVGNAPRSDTNWGNNAGSWVYPAAASGSSFNCSKQPKHTEWGLTGLARQAAAEGWGSITLGLKAMNESNHNAWKKFDASTARFVVTYNSYPNAPDQLRVADGTCGTGAGRPYVRTLTPQLRARVSDADGLARPLNVTFTWWQLGGTVGVGEQASQADLASGTDAVVSIPAGKLVDGRTYVVRAQAGDGIDVGQFSAQCEFTVDVTPPSTPGAVGSTSYPSDGQLHGGAGIAGTFTIAPPAMNPADVVAYAYTVDGGIQGAQAPRVNAGTDHGATVSVTPPTDGVHTLRVWAIDVAGNLSAAPSTHTFGVRAGSGPDALWRFEESSGAAVDSTGHGNAMTLTGVGRTSGRGGTVAVPNGGGTFGTTAGPIATRDPVTGGATTVRTDANFAVSFWAQRPAAIANSVPVVVSADGERTSAFWVGYHGTDQRWTFAMASVDGDAPSIATVKSDAAPAAGMWTHVAAVYDAASHTLRMYVDGVAQAQTATLTGGFNATGPLVLGGRKSAGARLGGMVGVVDDLRVYARTLSPTEMEFEKQLKPVSPIVTLSDGGRVTIGRPLQVTLDARGDTTITRIRYSLGDQTLSGSVTLPAAGGKATVTVTPTVPGSTFVFAASVTANNRQSETAAAVARVTDLPAVNGTASDANGNPAVNALVRLEPGGATLRTGPDGSFAFPNLAAGQYIVTATGGPCGATATSAVTIDEPTFVGLTLFPQADLFGYTCSTEERPFVPADQTVLPLTGDDKTIQVTLPFTVPFYGESATTAWVSTNGTLSIGDGTDADEYRGTSLPDRSTPNGVIAPFWDDLMVDGSASVRTAVLGTAPNRQFVVEWRNVIFFSEDLRVTFEVILSENGDLAFTYANLGPDPTSRGAYAAVGVESRTGGIGTQYSFHEPLLADGSAVVITRPTVPRPIGPWTVSGRVTRNGAAVPNALVSIDPLWTDVQTTTGSFALGGVESGRYVMTARQGCDAGAAAIDVAGDTQVDIPLNSMYRDPVGYGCTVATTPFVPADQTILPWRMAEEDLWEAYGEVPFPFQVFDFAFTTFYVTEEGDFYLEEWWGSHIRTLNAYKDPHTFFDAQTTVRTALIGTAPNRQFVVEVRNLGSTRTPTSRVSYEVIFGEDGLLTYNYAGIDEAHEREARAVRVSDFWYSRALPGQPEFTNNRAVTFHRFEP</sequence>
<dbReference type="SUPFAM" id="SSF49899">
    <property type="entry name" value="Concanavalin A-like lectins/glucanases"/>
    <property type="match status" value="1"/>
</dbReference>
<evidence type="ECO:0000259" key="5">
    <source>
        <dbReference type="SMART" id="SM00560"/>
    </source>
</evidence>
<dbReference type="Pfam" id="PF13620">
    <property type="entry name" value="CarboxypepD_reg"/>
    <property type="match status" value="1"/>
</dbReference>
<dbReference type="RefSeq" id="WP_204008948.1">
    <property type="nucleotide sequence ID" value="NZ_BOPG01000085.1"/>
</dbReference>
<dbReference type="SMART" id="SM00560">
    <property type="entry name" value="LamGL"/>
    <property type="match status" value="1"/>
</dbReference>
<dbReference type="GO" id="GO:0030246">
    <property type="term" value="F:carbohydrate binding"/>
    <property type="evidence" value="ECO:0007669"/>
    <property type="project" value="InterPro"/>
</dbReference>
<feature type="region of interest" description="Disordered" evidence="3">
    <location>
        <begin position="219"/>
        <end position="245"/>
    </location>
</feature>
<feature type="compositionally biased region" description="Low complexity" evidence="3">
    <location>
        <begin position="225"/>
        <end position="245"/>
    </location>
</feature>
<dbReference type="SUPFAM" id="SSF49452">
    <property type="entry name" value="Starch-binding domain-like"/>
    <property type="match status" value="1"/>
</dbReference>
<evidence type="ECO:0000313" key="7">
    <source>
        <dbReference type="Proteomes" id="UP000612585"/>
    </source>
</evidence>
<feature type="compositionally biased region" description="Low complexity" evidence="3">
    <location>
        <begin position="11"/>
        <end position="29"/>
    </location>
</feature>
<dbReference type="InterPro" id="IPR013784">
    <property type="entry name" value="Carb-bd-like_fold"/>
</dbReference>
<keyword evidence="1 4" id="KW-0732">Signal</keyword>
<feature type="domain" description="LamG-like jellyroll fold" evidence="5">
    <location>
        <begin position="758"/>
        <end position="900"/>
    </location>
</feature>
<feature type="chain" id="PRO_5035171190" description="LamG-like jellyroll fold domain-containing protein" evidence="4">
    <location>
        <begin position="18"/>
        <end position="1538"/>
    </location>
</feature>
<evidence type="ECO:0000256" key="1">
    <source>
        <dbReference type="ARBA" id="ARBA00022729"/>
    </source>
</evidence>
<dbReference type="Proteomes" id="UP000612585">
    <property type="component" value="Unassembled WGS sequence"/>
</dbReference>
<organism evidence="6 7">
    <name type="scientific">Virgisporangium aurantiacum</name>
    <dbReference type="NCBI Taxonomy" id="175570"/>
    <lineage>
        <taxon>Bacteria</taxon>
        <taxon>Bacillati</taxon>
        <taxon>Actinomycetota</taxon>
        <taxon>Actinomycetes</taxon>
        <taxon>Micromonosporales</taxon>
        <taxon>Micromonosporaceae</taxon>
        <taxon>Virgisporangium</taxon>
    </lineage>
</organism>
<protein>
    <recommendedName>
        <fullName evidence="5">LamG-like jellyroll fold domain-containing protein</fullName>
    </recommendedName>
</protein>
<name>A0A8J3ZK62_9ACTN</name>
<dbReference type="Gene3D" id="2.60.120.200">
    <property type="match status" value="1"/>
</dbReference>
<evidence type="ECO:0000256" key="3">
    <source>
        <dbReference type="SAM" id="MobiDB-lite"/>
    </source>
</evidence>
<feature type="signal peptide" evidence="4">
    <location>
        <begin position="1"/>
        <end position="17"/>
    </location>
</feature>
<reference evidence="6" key="1">
    <citation type="submission" date="2021-01" db="EMBL/GenBank/DDBJ databases">
        <title>Whole genome shotgun sequence of Virgisporangium aurantiacum NBRC 16421.</title>
        <authorList>
            <person name="Komaki H."/>
            <person name="Tamura T."/>
        </authorList>
    </citation>
    <scope>NUCLEOTIDE SEQUENCE</scope>
    <source>
        <strain evidence="6">NBRC 16421</strain>
    </source>
</reference>
<dbReference type="EMBL" id="BOPG01000085">
    <property type="protein sequence ID" value="GIJ62978.1"/>
    <property type="molecule type" value="Genomic_DNA"/>
</dbReference>
<keyword evidence="7" id="KW-1185">Reference proteome</keyword>
<comment type="caution">
    <text evidence="6">The sequence shown here is derived from an EMBL/GenBank/DDBJ whole genome shotgun (WGS) entry which is preliminary data.</text>
</comment>
<keyword evidence="2" id="KW-1015">Disulfide bond</keyword>
<dbReference type="Pfam" id="PF13385">
    <property type="entry name" value="Laminin_G_3"/>
    <property type="match status" value="1"/>
</dbReference>
<gene>
    <name evidence="6" type="ORF">Vau01_104940</name>
</gene>
<accession>A0A8J3ZK62</accession>